<evidence type="ECO:0000256" key="4">
    <source>
        <dbReference type="ARBA" id="ARBA00022989"/>
    </source>
</evidence>
<feature type="transmembrane region" description="Helical" evidence="6">
    <location>
        <begin position="149"/>
        <end position="169"/>
    </location>
</feature>
<evidence type="ECO:0000256" key="6">
    <source>
        <dbReference type="SAM" id="Phobius"/>
    </source>
</evidence>
<dbReference type="InterPro" id="IPR020846">
    <property type="entry name" value="MFS_dom"/>
</dbReference>
<feature type="transmembrane region" description="Helical" evidence="6">
    <location>
        <begin position="87"/>
        <end position="109"/>
    </location>
</feature>
<feature type="transmembrane region" description="Helical" evidence="6">
    <location>
        <begin position="115"/>
        <end position="137"/>
    </location>
</feature>
<feature type="transmembrane region" description="Helical" evidence="6">
    <location>
        <begin position="175"/>
        <end position="197"/>
    </location>
</feature>
<proteinExistence type="predicted"/>
<comment type="subcellular location">
    <subcellularLocation>
        <location evidence="1">Cell membrane</location>
        <topology evidence="1">Multi-pass membrane protein</topology>
    </subcellularLocation>
</comment>
<evidence type="ECO:0000256" key="3">
    <source>
        <dbReference type="ARBA" id="ARBA00022692"/>
    </source>
</evidence>
<dbReference type="Proteomes" id="UP000294692">
    <property type="component" value="Unassembled WGS sequence"/>
</dbReference>
<dbReference type="InterPro" id="IPR036259">
    <property type="entry name" value="MFS_trans_sf"/>
</dbReference>
<dbReference type="CDD" id="cd17324">
    <property type="entry name" value="MFS_NepI_like"/>
    <property type="match status" value="1"/>
</dbReference>
<dbReference type="GO" id="GO:0022857">
    <property type="term" value="F:transmembrane transporter activity"/>
    <property type="evidence" value="ECO:0007669"/>
    <property type="project" value="InterPro"/>
</dbReference>
<keyword evidence="5 6" id="KW-0472">Membrane</keyword>
<gene>
    <name evidence="8" type="ORF">EV686_1115</name>
</gene>
<dbReference type="AlphaFoldDB" id="A0A4R3USP4"/>
<dbReference type="InterPro" id="IPR011701">
    <property type="entry name" value="MFS"/>
</dbReference>
<evidence type="ECO:0000313" key="9">
    <source>
        <dbReference type="Proteomes" id="UP000294692"/>
    </source>
</evidence>
<feature type="transmembrane region" description="Helical" evidence="6">
    <location>
        <begin position="252"/>
        <end position="272"/>
    </location>
</feature>
<dbReference type="Gene3D" id="1.20.1250.20">
    <property type="entry name" value="MFS general substrate transporter like domains"/>
    <property type="match status" value="2"/>
</dbReference>
<dbReference type="PANTHER" id="PTHR43124">
    <property type="entry name" value="PURINE EFFLUX PUMP PBUE"/>
    <property type="match status" value="1"/>
</dbReference>
<feature type="transmembrane region" description="Helical" evidence="6">
    <location>
        <begin position="218"/>
        <end position="240"/>
    </location>
</feature>
<dbReference type="SUPFAM" id="SSF103473">
    <property type="entry name" value="MFS general substrate transporter"/>
    <property type="match status" value="1"/>
</dbReference>
<evidence type="ECO:0000259" key="7">
    <source>
        <dbReference type="PROSITE" id="PS50850"/>
    </source>
</evidence>
<feature type="transmembrane region" description="Helical" evidence="6">
    <location>
        <begin position="56"/>
        <end position="80"/>
    </location>
</feature>
<evidence type="ECO:0000256" key="2">
    <source>
        <dbReference type="ARBA" id="ARBA00022475"/>
    </source>
</evidence>
<feature type="transmembrane region" description="Helical" evidence="6">
    <location>
        <begin position="369"/>
        <end position="390"/>
    </location>
</feature>
<dbReference type="GO" id="GO:0005886">
    <property type="term" value="C:plasma membrane"/>
    <property type="evidence" value="ECO:0007669"/>
    <property type="project" value="UniProtKB-SubCell"/>
</dbReference>
<name>A0A4R3USP4_9BURK</name>
<sequence length="408" mass="43232">MSIPVEIPKRQPLTGWPLRLALLALAMGGFGIGTGEFSIMGILPEVAAFHHVSEPVAGYLISAYAFGVVVGAPVIAITAARMSRLRLAILLMVMYAAANFASAMAPGFWSLMLFRFLSGLPHGAYFGVAALIAASLVDPDRRGFAVGRVMMGLTVAALAGNPVAIWLGQTLGWRYPFAMVGAISVLTILLILRFVPLPREGRGSSPSREMAALRNGRVWMTLAIGAIGFGGMFAVMSYVSAVMVDVTHLPKAWLPLALSVFGAGMIAGNAVGGWWADRALIPGIGVILTWSLLILIVFPFLAPHAVGLFIGVFLAGSCVALGPPLQVRLMDVAAQAQTLAASLNHSAFNLANAIGALLGGWTIERGFPAHYTGWAGALLSIAGLLVYWLAWRQETRYRHIAARAVPHR</sequence>
<accession>A0A4R3USP4</accession>
<keyword evidence="2" id="KW-1003">Cell membrane</keyword>
<dbReference type="PROSITE" id="PS50850">
    <property type="entry name" value="MFS"/>
    <property type="match status" value="1"/>
</dbReference>
<reference evidence="8 9" key="1">
    <citation type="submission" date="2019-03" db="EMBL/GenBank/DDBJ databases">
        <title>Genomic Encyclopedia of Type Strains, Phase IV (KMG-IV): sequencing the most valuable type-strain genomes for metagenomic binning, comparative biology and taxonomic classification.</title>
        <authorList>
            <person name="Goeker M."/>
        </authorList>
    </citation>
    <scope>NUCLEOTIDE SEQUENCE [LARGE SCALE GENOMIC DNA]</scope>
    <source>
        <strain evidence="8 9">DSM 100048</strain>
    </source>
</reference>
<feature type="transmembrane region" description="Helical" evidence="6">
    <location>
        <begin position="346"/>
        <end position="363"/>
    </location>
</feature>
<keyword evidence="3 6" id="KW-0812">Transmembrane</keyword>
<feature type="transmembrane region" description="Helical" evidence="6">
    <location>
        <begin position="279"/>
        <end position="300"/>
    </location>
</feature>
<evidence type="ECO:0000256" key="5">
    <source>
        <dbReference type="ARBA" id="ARBA00023136"/>
    </source>
</evidence>
<evidence type="ECO:0000313" key="8">
    <source>
        <dbReference type="EMBL" id="TCU93653.1"/>
    </source>
</evidence>
<dbReference type="RefSeq" id="WP_132478008.1">
    <property type="nucleotide sequence ID" value="NZ_JBHRVM010000001.1"/>
</dbReference>
<protein>
    <submittedName>
        <fullName evidence="8">DHA1 family inner membrane transport protein</fullName>
    </submittedName>
</protein>
<evidence type="ECO:0000256" key="1">
    <source>
        <dbReference type="ARBA" id="ARBA00004651"/>
    </source>
</evidence>
<dbReference type="Pfam" id="PF07690">
    <property type="entry name" value="MFS_1"/>
    <property type="match status" value="1"/>
</dbReference>
<dbReference type="OrthoDB" id="9788453at2"/>
<dbReference type="PANTHER" id="PTHR43124:SF3">
    <property type="entry name" value="CHLORAMPHENICOL EFFLUX PUMP RV0191"/>
    <property type="match status" value="1"/>
</dbReference>
<keyword evidence="9" id="KW-1185">Reference proteome</keyword>
<feature type="transmembrane region" description="Helical" evidence="6">
    <location>
        <begin position="306"/>
        <end position="325"/>
    </location>
</feature>
<feature type="transmembrane region" description="Helical" evidence="6">
    <location>
        <begin position="20"/>
        <end position="44"/>
    </location>
</feature>
<comment type="caution">
    <text evidence="8">The sequence shown here is derived from an EMBL/GenBank/DDBJ whole genome shotgun (WGS) entry which is preliminary data.</text>
</comment>
<organism evidence="8 9">
    <name type="scientific">Paracandidimonas soli</name>
    <dbReference type="NCBI Taxonomy" id="1917182"/>
    <lineage>
        <taxon>Bacteria</taxon>
        <taxon>Pseudomonadati</taxon>
        <taxon>Pseudomonadota</taxon>
        <taxon>Betaproteobacteria</taxon>
        <taxon>Burkholderiales</taxon>
        <taxon>Alcaligenaceae</taxon>
        <taxon>Paracandidimonas</taxon>
    </lineage>
</organism>
<feature type="domain" description="Major facilitator superfamily (MFS) profile" evidence="7">
    <location>
        <begin position="21"/>
        <end position="395"/>
    </location>
</feature>
<dbReference type="EMBL" id="SMBX01000011">
    <property type="protein sequence ID" value="TCU93653.1"/>
    <property type="molecule type" value="Genomic_DNA"/>
</dbReference>
<dbReference type="InterPro" id="IPR050189">
    <property type="entry name" value="MFS_Efflux_Transporters"/>
</dbReference>
<keyword evidence="4 6" id="KW-1133">Transmembrane helix</keyword>